<reference evidence="2" key="1">
    <citation type="journal article" date="2019" name="Int. J. Syst. Evol. Microbiol.">
        <title>The Global Catalogue of Microorganisms (GCM) 10K type strain sequencing project: providing services to taxonomists for standard genome sequencing and annotation.</title>
        <authorList>
            <consortium name="The Broad Institute Genomics Platform"/>
            <consortium name="The Broad Institute Genome Sequencing Center for Infectious Disease"/>
            <person name="Wu L."/>
            <person name="Ma J."/>
        </authorList>
    </citation>
    <scope>NUCLEOTIDE SEQUENCE [LARGE SCALE GENOMIC DNA]</scope>
    <source>
        <strain evidence="2">CECT 8551</strain>
    </source>
</reference>
<evidence type="ECO:0000313" key="1">
    <source>
        <dbReference type="EMBL" id="MFC3978247.1"/>
    </source>
</evidence>
<dbReference type="Proteomes" id="UP001595766">
    <property type="component" value="Unassembled WGS sequence"/>
</dbReference>
<dbReference type="RefSeq" id="WP_241295741.1">
    <property type="nucleotide sequence ID" value="NZ_JAKZGR010000010.1"/>
</dbReference>
<proteinExistence type="predicted"/>
<organism evidence="1 2">
    <name type="scientific">Belliella kenyensis</name>
    <dbReference type="NCBI Taxonomy" id="1472724"/>
    <lineage>
        <taxon>Bacteria</taxon>
        <taxon>Pseudomonadati</taxon>
        <taxon>Bacteroidota</taxon>
        <taxon>Cytophagia</taxon>
        <taxon>Cytophagales</taxon>
        <taxon>Cyclobacteriaceae</taxon>
        <taxon>Belliella</taxon>
    </lineage>
</organism>
<name>A0ABV8ETC9_9BACT</name>
<dbReference type="EMBL" id="JBHSAV010000093">
    <property type="protein sequence ID" value="MFC3978247.1"/>
    <property type="molecule type" value="Genomic_DNA"/>
</dbReference>
<accession>A0ABV8ETC9</accession>
<gene>
    <name evidence="1" type="ORF">ACFOUP_17820</name>
</gene>
<comment type="caution">
    <text evidence="1">The sequence shown here is derived from an EMBL/GenBank/DDBJ whole genome shotgun (WGS) entry which is preliminary data.</text>
</comment>
<evidence type="ECO:0000313" key="2">
    <source>
        <dbReference type="Proteomes" id="UP001595766"/>
    </source>
</evidence>
<sequence length="67" mass="7965">MIKKFHPDYRLEFHDQLHQLGETVADNPKLMHTAIHSALDVNWLLKNQIPEDIEHIYKEVKAMGFLR</sequence>
<keyword evidence="2" id="KW-1185">Reference proteome</keyword>
<protein>
    <submittedName>
        <fullName evidence="1">Uncharacterized protein</fullName>
    </submittedName>
</protein>